<dbReference type="SUPFAM" id="SSF46689">
    <property type="entry name" value="Homeodomain-like"/>
    <property type="match status" value="1"/>
</dbReference>
<gene>
    <name evidence="2" type="ORF">IQ266_18220</name>
    <name evidence="3" type="ORF">IQ266_27280</name>
</gene>
<dbReference type="Proteomes" id="UP000625316">
    <property type="component" value="Unassembled WGS sequence"/>
</dbReference>
<dbReference type="RefSeq" id="WP_264326498.1">
    <property type="nucleotide sequence ID" value="NZ_JADEXQ010000071.1"/>
</dbReference>
<reference evidence="3" key="1">
    <citation type="submission" date="2020-10" db="EMBL/GenBank/DDBJ databases">
        <authorList>
            <person name="Castelo-Branco R."/>
            <person name="Eusebio N."/>
            <person name="Adriana R."/>
            <person name="Vieira A."/>
            <person name="Brugerolle De Fraissinette N."/>
            <person name="Rezende De Castro R."/>
            <person name="Schneider M.P."/>
            <person name="Vasconcelos V."/>
            <person name="Leao P.N."/>
        </authorList>
    </citation>
    <scope>NUCLEOTIDE SEQUENCE</scope>
    <source>
        <strain evidence="3">LEGE 11480</strain>
    </source>
</reference>
<dbReference type="GO" id="GO:0003677">
    <property type="term" value="F:DNA binding"/>
    <property type="evidence" value="ECO:0007669"/>
    <property type="project" value="InterPro"/>
</dbReference>
<dbReference type="EMBL" id="JADEXQ010000201">
    <property type="protein sequence ID" value="MBE9033438.1"/>
    <property type="molecule type" value="Genomic_DNA"/>
</dbReference>
<dbReference type="InterPro" id="IPR036388">
    <property type="entry name" value="WH-like_DNA-bd_sf"/>
</dbReference>
<feature type="domain" description="HTH psq-type" evidence="1">
    <location>
        <begin position="1"/>
        <end position="47"/>
    </location>
</feature>
<sequence>MPSPYSLDLRHKALEAIDQGQKKLHVSRMFNVSRNTLDLWLKRREQT</sequence>
<dbReference type="InterPro" id="IPR009057">
    <property type="entry name" value="Homeodomain-like_sf"/>
</dbReference>
<dbReference type="Gene3D" id="1.10.10.10">
    <property type="entry name" value="Winged helix-like DNA-binding domain superfamily/Winged helix DNA-binding domain"/>
    <property type="match status" value="1"/>
</dbReference>
<accession>A0A928Z780</accession>
<dbReference type="EMBL" id="JADEXQ010000071">
    <property type="protein sequence ID" value="MBE9031672.1"/>
    <property type="molecule type" value="Genomic_DNA"/>
</dbReference>
<dbReference type="Pfam" id="PF01710">
    <property type="entry name" value="HTH_Tnp_IS630"/>
    <property type="match status" value="1"/>
</dbReference>
<dbReference type="InterPro" id="IPR007889">
    <property type="entry name" value="HTH_Psq"/>
</dbReference>
<name>A0A928Z780_9CYAN</name>
<organism evidence="3 4">
    <name type="scientific">Romeriopsis navalis LEGE 11480</name>
    <dbReference type="NCBI Taxonomy" id="2777977"/>
    <lineage>
        <taxon>Bacteria</taxon>
        <taxon>Bacillati</taxon>
        <taxon>Cyanobacteriota</taxon>
        <taxon>Cyanophyceae</taxon>
        <taxon>Leptolyngbyales</taxon>
        <taxon>Leptolyngbyaceae</taxon>
        <taxon>Romeriopsis</taxon>
        <taxon>Romeriopsis navalis</taxon>
    </lineage>
</organism>
<evidence type="ECO:0000313" key="2">
    <source>
        <dbReference type="EMBL" id="MBE9031672.1"/>
    </source>
</evidence>
<dbReference type="PROSITE" id="PS50960">
    <property type="entry name" value="HTH_PSQ"/>
    <property type="match status" value="1"/>
</dbReference>
<feature type="non-terminal residue" evidence="3">
    <location>
        <position position="47"/>
    </location>
</feature>
<evidence type="ECO:0000313" key="3">
    <source>
        <dbReference type="EMBL" id="MBE9033438.1"/>
    </source>
</evidence>
<dbReference type="AlphaFoldDB" id="A0A928Z780"/>
<keyword evidence="4" id="KW-1185">Reference proteome</keyword>
<evidence type="ECO:0000313" key="4">
    <source>
        <dbReference type="Proteomes" id="UP000625316"/>
    </source>
</evidence>
<proteinExistence type="predicted"/>
<dbReference type="InterPro" id="IPR002622">
    <property type="entry name" value="Transposase_14"/>
</dbReference>
<protein>
    <submittedName>
        <fullName evidence="3">Helix-turn-helix domain-containing protein</fullName>
    </submittedName>
</protein>
<comment type="caution">
    <text evidence="3">The sequence shown here is derived from an EMBL/GenBank/DDBJ whole genome shotgun (WGS) entry which is preliminary data.</text>
</comment>
<evidence type="ECO:0000259" key="1">
    <source>
        <dbReference type="PROSITE" id="PS50960"/>
    </source>
</evidence>